<sequence>MNDQKLSEDNILTYLEYLGCDQETINLYLKCEYAHDLKSQIQILRKYRCILIEKIHKDQRQIEDLDCYIYSLTKKE</sequence>
<reference evidence="1 2" key="1">
    <citation type="submission" date="2013-02" db="EMBL/GenBank/DDBJ databases">
        <title>Genome sequence of Clostridium saccharoperbutylacetonicum N1-4(HMT).</title>
        <authorList>
            <person name="Poehlein A."/>
            <person name="Daniel R."/>
        </authorList>
    </citation>
    <scope>NUCLEOTIDE SEQUENCE [LARGE SCALE GENOMIC DNA]</scope>
    <source>
        <strain evidence="2">N1-4(HMT)</strain>
    </source>
</reference>
<dbReference type="PATRIC" id="fig|931276.5.peg.2936"/>
<organism evidence="1 2">
    <name type="scientific">Clostridium saccharoperbutylacetonicum N1-4(HMT)</name>
    <dbReference type="NCBI Taxonomy" id="931276"/>
    <lineage>
        <taxon>Bacteria</taxon>
        <taxon>Bacillati</taxon>
        <taxon>Bacillota</taxon>
        <taxon>Clostridia</taxon>
        <taxon>Eubacteriales</taxon>
        <taxon>Clostridiaceae</taxon>
        <taxon>Clostridium</taxon>
    </lineage>
</organism>
<name>M1LUD5_9CLOT</name>
<evidence type="ECO:0000313" key="2">
    <source>
        <dbReference type="Proteomes" id="UP000011728"/>
    </source>
</evidence>
<keyword evidence="2" id="KW-1185">Reference proteome</keyword>
<dbReference type="EMBL" id="CP004121">
    <property type="protein sequence ID" value="AGF56680.1"/>
    <property type="molecule type" value="Genomic_DNA"/>
</dbReference>
<dbReference type="Proteomes" id="UP000011728">
    <property type="component" value="Chromosome"/>
</dbReference>
<dbReference type="AlphaFoldDB" id="M1LUD5"/>
<evidence type="ECO:0000313" key="1">
    <source>
        <dbReference type="EMBL" id="AGF56680.1"/>
    </source>
</evidence>
<dbReference type="HOGENOM" id="CLU_184401_0_0_9"/>
<accession>M1LUD5</accession>
<protein>
    <submittedName>
        <fullName evidence="1">Uncharacterized protein</fullName>
    </submittedName>
</protein>
<dbReference type="KEGG" id="csr:Cspa_c29190"/>
<dbReference type="OrthoDB" id="3078708at2"/>
<proteinExistence type="predicted"/>
<dbReference type="RefSeq" id="WP_015392999.1">
    <property type="nucleotide sequence ID" value="NC_020291.1"/>
</dbReference>
<gene>
    <name evidence="1" type="ORF">Cspa_c29190</name>
</gene>